<name>A0A246HIB8_STEMA</name>
<dbReference type="AlphaFoldDB" id="A0A246HIB8"/>
<accession>A0A246HIB8</accession>
<evidence type="ECO:0000256" key="1">
    <source>
        <dbReference type="SAM" id="Phobius"/>
    </source>
</evidence>
<organism evidence="2 3">
    <name type="scientific">Stenotrophomonas maltophilia</name>
    <name type="common">Pseudomonas maltophilia</name>
    <name type="synonym">Xanthomonas maltophilia</name>
    <dbReference type="NCBI Taxonomy" id="40324"/>
    <lineage>
        <taxon>Bacteria</taxon>
        <taxon>Pseudomonadati</taxon>
        <taxon>Pseudomonadota</taxon>
        <taxon>Gammaproteobacteria</taxon>
        <taxon>Lysobacterales</taxon>
        <taxon>Lysobacteraceae</taxon>
        <taxon>Stenotrophomonas</taxon>
        <taxon>Stenotrophomonas maltophilia group</taxon>
    </lineage>
</organism>
<gene>
    <name evidence="2" type="ORF">CEE60_19180</name>
</gene>
<dbReference type="OrthoDB" id="5988657at2"/>
<keyword evidence="1" id="KW-0472">Membrane</keyword>
<proteinExistence type="predicted"/>
<evidence type="ECO:0000313" key="2">
    <source>
        <dbReference type="EMBL" id="OWQ49544.1"/>
    </source>
</evidence>
<reference evidence="2 3" key="1">
    <citation type="submission" date="2017-06" db="EMBL/GenBank/DDBJ databases">
        <authorList>
            <person name="Kim H.J."/>
            <person name="Triplett B.A."/>
        </authorList>
    </citation>
    <scope>NUCLEOTIDE SEQUENCE [LARGE SCALE GENOMIC DNA]</scope>
    <source>
        <strain evidence="2 3">13146</strain>
    </source>
</reference>
<feature type="transmembrane region" description="Helical" evidence="1">
    <location>
        <begin position="26"/>
        <end position="46"/>
    </location>
</feature>
<protein>
    <recommendedName>
        <fullName evidence="4">Transmembrane protein</fullName>
    </recommendedName>
</protein>
<evidence type="ECO:0000313" key="3">
    <source>
        <dbReference type="Proteomes" id="UP000198157"/>
    </source>
</evidence>
<keyword evidence="1" id="KW-0812">Transmembrane</keyword>
<keyword evidence="1" id="KW-1133">Transmembrane helix</keyword>
<sequence length="86" mass="9610">MYWLFLLFALACFGMALKTPHMGLMALSLLGTLVFLLAWVRGLYVARFGDVQPTRAAITDPNELRRLRELALQARTRAAQGESDPS</sequence>
<dbReference type="Proteomes" id="UP000198157">
    <property type="component" value="Unassembled WGS sequence"/>
</dbReference>
<evidence type="ECO:0008006" key="4">
    <source>
        <dbReference type="Google" id="ProtNLM"/>
    </source>
</evidence>
<comment type="caution">
    <text evidence="2">The sequence shown here is derived from an EMBL/GenBank/DDBJ whole genome shotgun (WGS) entry which is preliminary data.</text>
</comment>
<dbReference type="EMBL" id="NIVS01000058">
    <property type="protein sequence ID" value="OWQ49544.1"/>
    <property type="molecule type" value="Genomic_DNA"/>
</dbReference>